<dbReference type="SUPFAM" id="SSF48452">
    <property type="entry name" value="TPR-like"/>
    <property type="match status" value="1"/>
</dbReference>
<dbReference type="AlphaFoldDB" id="A0A1I3UXH9"/>
<keyword evidence="1" id="KW-0175">Coiled coil</keyword>
<dbReference type="InterPro" id="IPR011990">
    <property type="entry name" value="TPR-like_helical_dom_sf"/>
</dbReference>
<dbReference type="EMBL" id="FOSJ01000001">
    <property type="protein sequence ID" value="SFJ86796.1"/>
    <property type="molecule type" value="Genomic_DNA"/>
</dbReference>
<evidence type="ECO:0000256" key="1">
    <source>
        <dbReference type="SAM" id="Coils"/>
    </source>
</evidence>
<evidence type="ECO:0000313" key="2">
    <source>
        <dbReference type="EMBL" id="SFJ86796.1"/>
    </source>
</evidence>
<dbReference type="OrthoDB" id="1655898at2"/>
<accession>A0A1I3UXH9</accession>
<protein>
    <recommendedName>
        <fullName evidence="4">Tetratricopeptide repeat-containing protein</fullName>
    </recommendedName>
</protein>
<gene>
    <name evidence="2" type="ORF">SAMN04488569_1001149</name>
</gene>
<dbReference type="SUPFAM" id="SSF116965">
    <property type="entry name" value="Hypothetical protein MPN330"/>
    <property type="match status" value="1"/>
</dbReference>
<name>A0A1I3UXH9_9LACT</name>
<dbReference type="RefSeq" id="WP_072694718.1">
    <property type="nucleotide sequence ID" value="NZ_FOSJ01000001.1"/>
</dbReference>
<dbReference type="Gene3D" id="1.25.40.10">
    <property type="entry name" value="Tetratricopeptide repeat domain"/>
    <property type="match status" value="1"/>
</dbReference>
<evidence type="ECO:0008006" key="4">
    <source>
        <dbReference type="Google" id="ProtNLM"/>
    </source>
</evidence>
<proteinExistence type="predicted"/>
<reference evidence="3" key="1">
    <citation type="submission" date="2016-10" db="EMBL/GenBank/DDBJ databases">
        <authorList>
            <person name="Varghese N."/>
            <person name="Submissions S."/>
        </authorList>
    </citation>
    <scope>NUCLEOTIDE SEQUENCE [LARGE SCALE GENOMIC DNA]</scope>
    <source>
        <strain evidence="3">DSM 16108</strain>
    </source>
</reference>
<keyword evidence="3" id="KW-1185">Reference proteome</keyword>
<organism evidence="2 3">
    <name type="scientific">Marinilactibacillus piezotolerans</name>
    <dbReference type="NCBI Taxonomy" id="258723"/>
    <lineage>
        <taxon>Bacteria</taxon>
        <taxon>Bacillati</taxon>
        <taxon>Bacillota</taxon>
        <taxon>Bacilli</taxon>
        <taxon>Lactobacillales</taxon>
        <taxon>Carnobacteriaceae</taxon>
        <taxon>Marinilactibacillus</taxon>
    </lineage>
</organism>
<dbReference type="Proteomes" id="UP000199589">
    <property type="component" value="Unassembled WGS sequence"/>
</dbReference>
<feature type="coiled-coil region" evidence="1">
    <location>
        <begin position="112"/>
        <end position="139"/>
    </location>
</feature>
<sequence length="315" mass="37038">MGEKIEFPNNYSMYLKKAEQYLNLNEPIKALHYIELAYDIKQEPNISTLYVSVLVQLERYSEALEIVENIKGKNIMKTEYVSLYLFLLIKNKRFVQAETYLTRLTGGDQLSIDELSQMKKLLEEEILIDEKERHQAKNELKKKLFALADLSREEQLKIVDEVSLLTPDELINVIPFLMSNPFVDPLAKSFYLQNLVDINADVEFEFETLGITKIINPSKLDSFNEESIVVQVNEQLNMQLEKNPSMLMSIKPELNFHLLKIYPFAKQIIENPVEWVKLYIHLYSFETENLEFDSRFSAREKKMMEWIKKISKMEG</sequence>
<evidence type="ECO:0000313" key="3">
    <source>
        <dbReference type="Proteomes" id="UP000199589"/>
    </source>
</evidence>